<dbReference type="Proteomes" id="UP000887023">
    <property type="component" value="Chromosome"/>
</dbReference>
<keyword evidence="2" id="KW-1185">Reference proteome</keyword>
<accession>A0ABX8SEY4</accession>
<organism evidence="1 2">
    <name type="scientific">Skermania pinensis</name>
    <dbReference type="NCBI Taxonomy" id="39122"/>
    <lineage>
        <taxon>Bacteria</taxon>
        <taxon>Bacillati</taxon>
        <taxon>Actinomycetota</taxon>
        <taxon>Actinomycetes</taxon>
        <taxon>Mycobacteriales</taxon>
        <taxon>Gordoniaceae</taxon>
        <taxon>Skermania</taxon>
    </lineage>
</organism>
<gene>
    <name evidence="1" type="ORF">KV203_07380</name>
</gene>
<dbReference type="RefSeq" id="WP_066471805.1">
    <property type="nucleotide sequence ID" value="NZ_CBCRUZ010000019.1"/>
</dbReference>
<protein>
    <recommendedName>
        <fullName evidence="3">DUF222 domain-containing protein</fullName>
    </recommendedName>
</protein>
<evidence type="ECO:0008006" key="3">
    <source>
        <dbReference type="Google" id="ProtNLM"/>
    </source>
</evidence>
<dbReference type="EMBL" id="CP079105">
    <property type="protein sequence ID" value="QXQ15155.1"/>
    <property type="molecule type" value="Genomic_DNA"/>
</dbReference>
<reference evidence="1" key="1">
    <citation type="submission" date="2021-07" db="EMBL/GenBank/DDBJ databases">
        <title>Candidatus Kaistella beijingensis sp. nov. isolated from a municipal wastewater treatment plant is involved in sludge foaming.</title>
        <authorList>
            <person name="Song Y."/>
            <person name="Liu S.-J."/>
        </authorList>
    </citation>
    <scope>NUCLEOTIDE SEQUENCE</scope>
    <source>
        <strain evidence="1">DSM 43998</strain>
    </source>
</reference>
<evidence type="ECO:0000313" key="2">
    <source>
        <dbReference type="Proteomes" id="UP000887023"/>
    </source>
</evidence>
<sequence>MTALDRLCADTGMNRDVVAALGPLGDDRYAELAAAFERARMQRKQELRAATENGLNAVPRLLRPAVRAVLSA</sequence>
<name>A0ABX8SEY4_9ACTN</name>
<proteinExistence type="predicted"/>
<evidence type="ECO:0000313" key="1">
    <source>
        <dbReference type="EMBL" id="QXQ15155.1"/>
    </source>
</evidence>